<dbReference type="EMBL" id="FOWW01000001">
    <property type="protein sequence ID" value="SFO93443.1"/>
    <property type="molecule type" value="Genomic_DNA"/>
</dbReference>
<feature type="transmembrane region" description="Helical" evidence="1">
    <location>
        <begin position="90"/>
        <end position="113"/>
    </location>
</feature>
<evidence type="ECO:0000313" key="3">
    <source>
        <dbReference type="Proteomes" id="UP000198727"/>
    </source>
</evidence>
<dbReference type="OrthoDB" id="5190621at2"/>
<organism evidence="2 3">
    <name type="scientific">Amycolatopsis arida</name>
    <dbReference type="NCBI Taxonomy" id="587909"/>
    <lineage>
        <taxon>Bacteria</taxon>
        <taxon>Bacillati</taxon>
        <taxon>Actinomycetota</taxon>
        <taxon>Actinomycetes</taxon>
        <taxon>Pseudonocardiales</taxon>
        <taxon>Pseudonocardiaceae</taxon>
        <taxon>Amycolatopsis</taxon>
    </lineage>
</organism>
<evidence type="ECO:0000256" key="1">
    <source>
        <dbReference type="SAM" id="Phobius"/>
    </source>
</evidence>
<gene>
    <name evidence="2" type="ORF">SAMN05421810_101443</name>
</gene>
<sequence length="157" mass="16122">MTNTDTETEATEKAEARNPHAESVLALARAMLRDTLVAGGVTVAVAAVVATVWVGVSGLLGAVVGGAVAMGSALATVLMMRKTADLPPMFVMVVALGGYVGKIIVLFGVMAALRHVDALHTMALAVTMLAVILVAAGAELRAFKRTKIPTLIITDGR</sequence>
<dbReference type="STRING" id="587909.SAMN05421810_101443"/>
<evidence type="ECO:0000313" key="2">
    <source>
        <dbReference type="EMBL" id="SFO93443.1"/>
    </source>
</evidence>
<keyword evidence="1" id="KW-1133">Transmembrane helix</keyword>
<reference evidence="3" key="1">
    <citation type="submission" date="2016-10" db="EMBL/GenBank/DDBJ databases">
        <authorList>
            <person name="Varghese N."/>
            <person name="Submissions S."/>
        </authorList>
    </citation>
    <scope>NUCLEOTIDE SEQUENCE [LARGE SCALE GENOMIC DNA]</scope>
    <source>
        <strain evidence="3">CGMCC 4.5579</strain>
    </source>
</reference>
<protein>
    <recommendedName>
        <fullName evidence="4">ATP synthase protein I</fullName>
    </recommendedName>
</protein>
<accession>A0A1I5L8D7</accession>
<dbReference type="AlphaFoldDB" id="A0A1I5L8D7"/>
<feature type="transmembrane region" description="Helical" evidence="1">
    <location>
        <begin position="35"/>
        <end position="53"/>
    </location>
</feature>
<evidence type="ECO:0008006" key="4">
    <source>
        <dbReference type="Google" id="ProtNLM"/>
    </source>
</evidence>
<feature type="transmembrane region" description="Helical" evidence="1">
    <location>
        <begin position="119"/>
        <end position="138"/>
    </location>
</feature>
<keyword evidence="1" id="KW-0472">Membrane</keyword>
<dbReference type="Proteomes" id="UP000198727">
    <property type="component" value="Unassembled WGS sequence"/>
</dbReference>
<dbReference type="RefSeq" id="WP_092527098.1">
    <property type="nucleotide sequence ID" value="NZ_FOWW01000001.1"/>
</dbReference>
<proteinExistence type="predicted"/>
<keyword evidence="1" id="KW-0812">Transmembrane</keyword>
<keyword evidence="3" id="KW-1185">Reference proteome</keyword>
<name>A0A1I5L8D7_9PSEU</name>
<feature type="transmembrane region" description="Helical" evidence="1">
    <location>
        <begin position="59"/>
        <end position="78"/>
    </location>
</feature>